<dbReference type="Proteomes" id="UP000529637">
    <property type="component" value="Unassembled WGS sequence"/>
</dbReference>
<protein>
    <submittedName>
        <fullName evidence="3">DUF3426 domain-containing protein</fullName>
    </submittedName>
</protein>
<accession>A0A7Y6TW64</accession>
<name>A0A7Y6TW64_9BURK</name>
<dbReference type="AlphaFoldDB" id="A0A7Y6TW64"/>
<proteinExistence type="predicted"/>
<organism evidence="3 4">
    <name type="scientific">Piscinibacter koreensis</name>
    <dbReference type="NCBI Taxonomy" id="2742824"/>
    <lineage>
        <taxon>Bacteria</taxon>
        <taxon>Pseudomonadati</taxon>
        <taxon>Pseudomonadota</taxon>
        <taxon>Betaproteobacteria</taxon>
        <taxon>Burkholderiales</taxon>
        <taxon>Sphaerotilaceae</taxon>
        <taxon>Piscinibacter</taxon>
    </lineage>
</organism>
<keyword evidence="4" id="KW-1185">Reference proteome</keyword>
<gene>
    <name evidence="3" type="ORF">HQN59_07990</name>
</gene>
<dbReference type="InterPro" id="IPR021834">
    <property type="entry name" value="DUF3426"/>
</dbReference>
<feature type="compositionally biased region" description="Pro residues" evidence="1">
    <location>
        <begin position="302"/>
        <end position="312"/>
    </location>
</feature>
<reference evidence="3 4" key="1">
    <citation type="submission" date="2020-06" db="EMBL/GenBank/DDBJ databases">
        <title>Schlegella sp. ID0723 isolated from air conditioner.</title>
        <authorList>
            <person name="Kim D.Y."/>
            <person name="Kim D.-U."/>
        </authorList>
    </citation>
    <scope>NUCLEOTIDE SEQUENCE [LARGE SCALE GENOMIC DNA]</scope>
    <source>
        <strain evidence="3 4">ID0723</strain>
    </source>
</reference>
<feature type="region of interest" description="Disordered" evidence="1">
    <location>
        <begin position="124"/>
        <end position="175"/>
    </location>
</feature>
<feature type="region of interest" description="Disordered" evidence="1">
    <location>
        <begin position="47"/>
        <end position="111"/>
    </location>
</feature>
<feature type="domain" description="Zinc finger/thioredoxin putative" evidence="2">
    <location>
        <begin position="3"/>
        <end position="38"/>
    </location>
</feature>
<evidence type="ECO:0000259" key="2">
    <source>
        <dbReference type="Pfam" id="PF13719"/>
    </source>
</evidence>
<evidence type="ECO:0000313" key="3">
    <source>
        <dbReference type="EMBL" id="NUZ05702.1"/>
    </source>
</evidence>
<dbReference type="Pfam" id="PF11906">
    <property type="entry name" value="DUF3426"/>
    <property type="match status" value="1"/>
</dbReference>
<dbReference type="InterPro" id="IPR011723">
    <property type="entry name" value="Znf/thioredoxin_put"/>
</dbReference>
<dbReference type="EMBL" id="JABWMJ010000003">
    <property type="protein sequence ID" value="NUZ05702.1"/>
    <property type="molecule type" value="Genomic_DNA"/>
</dbReference>
<evidence type="ECO:0000256" key="1">
    <source>
        <dbReference type="SAM" id="MobiDB-lite"/>
    </source>
</evidence>
<feature type="compositionally biased region" description="Polar residues" evidence="1">
    <location>
        <begin position="346"/>
        <end position="355"/>
    </location>
</feature>
<dbReference type="Pfam" id="PF13719">
    <property type="entry name" value="Zn_ribbon_5"/>
    <property type="match status" value="1"/>
</dbReference>
<feature type="compositionally biased region" description="Low complexity" evidence="1">
    <location>
        <begin position="233"/>
        <end position="262"/>
    </location>
</feature>
<dbReference type="NCBIfam" id="TIGR02098">
    <property type="entry name" value="MJ0042_CXXC"/>
    <property type="match status" value="1"/>
</dbReference>
<feature type="compositionally biased region" description="Low complexity" evidence="1">
    <location>
        <begin position="75"/>
        <end position="86"/>
    </location>
</feature>
<feature type="compositionally biased region" description="Low complexity" evidence="1">
    <location>
        <begin position="278"/>
        <end position="293"/>
    </location>
</feature>
<feature type="region of interest" description="Disordered" evidence="1">
    <location>
        <begin position="189"/>
        <end position="363"/>
    </location>
</feature>
<comment type="caution">
    <text evidence="3">The sequence shown here is derived from an EMBL/GenBank/DDBJ whole genome shotgun (WGS) entry which is preliminary data.</text>
</comment>
<feature type="compositionally biased region" description="Basic and acidic residues" evidence="1">
    <location>
        <begin position="384"/>
        <end position="411"/>
    </location>
</feature>
<sequence length="606" mass="61438">MSLATRCAFCGTAFRVVEDQLKVSDGWVRCGQCNQVFNGRAGLIELGAEPLPSDPSERGRTPFAPTPDVAESREASPGPTGAASPAPTRPHTSPDAKAVAPEATPGSRDDAVAAASTAVLGLTAGSGATSPEPLAEPGPFRIGLVDAPGPSADLGMAGESEALPSGTAPVDQADTTAPSMGALLARESTDVAQAPAARLPAPGETAQAGEALAGPDPSPQHPVTGSGGAEIPAHAASAASSLDEASVSTPAAPGSAGAALPARETAAPDQRPSDEADPASVVPAASFPASSAIEPDRAEPSGPGPHEPPALPPGDASRTAEPLPDSAHDTSPEIHVVFADPGHATPATTLASSQVGEGRVHADGDADAAEHWLVPASHAGSGELGERADQRERSHGDDSTGPGDRVERRDAASSIPAALESPEPVTTTESAAASPGDLPTFLQVPERPSRWQGRRARALLIAIVAAAALVLLGQIAHHFRDALAARVPATRGALEAWCGLVGCRVEAPRAIDQITLDSSALLRDPTLDAFRLSVTLRSRGTVALAMPSFDLRLTDSAGTLVARRMLTPRELGAPALLQPGSELALHALLAVREARVTGYTVEIFYP</sequence>
<feature type="region of interest" description="Disordered" evidence="1">
    <location>
        <begin position="376"/>
        <end position="446"/>
    </location>
</feature>
<evidence type="ECO:0000313" key="4">
    <source>
        <dbReference type="Proteomes" id="UP000529637"/>
    </source>
</evidence>
<dbReference type="RefSeq" id="WP_176068455.1">
    <property type="nucleotide sequence ID" value="NZ_JABWMJ010000003.1"/>
</dbReference>